<dbReference type="AlphaFoldDB" id="A0A179SEW2"/>
<reference evidence="1 2" key="1">
    <citation type="submission" date="2016-04" db="EMBL/GenBank/DDBJ databases">
        <authorList>
            <person name="Evans L.H."/>
            <person name="Alamgir A."/>
            <person name="Owens N."/>
            <person name="Weber N.D."/>
            <person name="Virtaneva K."/>
            <person name="Barbian K."/>
            <person name="Babar A."/>
            <person name="Rosenke K."/>
        </authorList>
    </citation>
    <scope>NUCLEOTIDE SEQUENCE [LARGE SCALE GENOMIC DNA]</scope>
    <source>
        <strain evidence="1 2">PMB02</strain>
    </source>
</reference>
<dbReference type="GO" id="GO:0004540">
    <property type="term" value="F:RNA nuclease activity"/>
    <property type="evidence" value="ECO:0007669"/>
    <property type="project" value="InterPro"/>
</dbReference>
<dbReference type="EMBL" id="LWHQ01000010">
    <property type="protein sequence ID" value="OAS26416.1"/>
    <property type="molecule type" value="Genomic_DNA"/>
</dbReference>
<organism evidence="1 2">
    <name type="scientific">Methylobacterium platani</name>
    <dbReference type="NCBI Taxonomy" id="427683"/>
    <lineage>
        <taxon>Bacteria</taxon>
        <taxon>Pseudomonadati</taxon>
        <taxon>Pseudomonadota</taxon>
        <taxon>Alphaproteobacteria</taxon>
        <taxon>Hyphomicrobiales</taxon>
        <taxon>Methylobacteriaceae</taxon>
        <taxon>Methylobacterium</taxon>
    </lineage>
</organism>
<gene>
    <name evidence="1" type="ORF">A5481_04980</name>
</gene>
<accession>A0A179SEW2</accession>
<name>A0A179SEW2_9HYPH</name>
<evidence type="ECO:0008006" key="3">
    <source>
        <dbReference type="Google" id="ProtNLM"/>
    </source>
</evidence>
<comment type="caution">
    <text evidence="1">The sequence shown here is derived from an EMBL/GenBank/DDBJ whole genome shotgun (WGS) entry which is preliminary data.</text>
</comment>
<dbReference type="Proteomes" id="UP000078316">
    <property type="component" value="Unassembled WGS sequence"/>
</dbReference>
<dbReference type="STRING" id="427683.A5481_04980"/>
<dbReference type="GO" id="GO:0110001">
    <property type="term" value="C:toxin-antitoxin complex"/>
    <property type="evidence" value="ECO:0007669"/>
    <property type="project" value="InterPro"/>
</dbReference>
<sequence>MDRDWFRARFGNGRFRLFFRHDSRARIVIFAWMNDRDTLRAYGSETDAYRVFKGMLDTGHPPDDWPALREATSGPATVARLDGVRPG</sequence>
<dbReference type="InterPro" id="IPR021679">
    <property type="entry name" value="Toxin_endonuclease_YhaV"/>
</dbReference>
<dbReference type="Pfam" id="PF11663">
    <property type="entry name" value="Toxin_YhaV"/>
    <property type="match status" value="1"/>
</dbReference>
<proteinExistence type="predicted"/>
<evidence type="ECO:0000313" key="1">
    <source>
        <dbReference type="EMBL" id="OAS26416.1"/>
    </source>
</evidence>
<protein>
    <recommendedName>
        <fullName evidence="3">Toxin YhaV</fullName>
    </recommendedName>
</protein>
<evidence type="ECO:0000313" key="2">
    <source>
        <dbReference type="Proteomes" id="UP000078316"/>
    </source>
</evidence>